<dbReference type="Proteomes" id="UP000625804">
    <property type="component" value="Unassembled WGS sequence"/>
</dbReference>
<dbReference type="GO" id="GO:0019240">
    <property type="term" value="P:citrulline biosynthetic process"/>
    <property type="evidence" value="ECO:0007669"/>
    <property type="project" value="TreeGrafter"/>
</dbReference>
<comment type="subcellular location">
    <subcellularLocation>
        <location evidence="2 10">Cytoplasm</location>
    </subcellularLocation>
</comment>
<comment type="caution">
    <text evidence="13">The sequence shown here is derived from an EMBL/GenBank/DDBJ whole genome shotgun (WGS) entry which is preliminary data.</text>
</comment>
<keyword evidence="7 10" id="KW-0963">Cytoplasm</keyword>
<keyword evidence="14" id="KW-1185">Reference proteome</keyword>
<evidence type="ECO:0000256" key="3">
    <source>
        <dbReference type="ARBA" id="ARBA00004975"/>
    </source>
</evidence>
<dbReference type="GO" id="GO:0042450">
    <property type="term" value="P:L-arginine biosynthetic process via ornithine"/>
    <property type="evidence" value="ECO:0007669"/>
    <property type="project" value="UniProtKB-UniRule"/>
</dbReference>
<dbReference type="HAMAP" id="MF_01109">
    <property type="entry name" value="OTCase"/>
    <property type="match status" value="1"/>
</dbReference>
<dbReference type="Pfam" id="PF00185">
    <property type="entry name" value="OTCace"/>
    <property type="match status" value="1"/>
</dbReference>
<dbReference type="InterPro" id="IPR006130">
    <property type="entry name" value="Asp/Orn_carbamoylTrfase"/>
</dbReference>
<dbReference type="PANTHER" id="PTHR45753">
    <property type="entry name" value="ORNITHINE CARBAMOYLTRANSFERASE, MITOCHONDRIAL"/>
    <property type="match status" value="1"/>
</dbReference>
<dbReference type="AlphaFoldDB" id="A0A8J8GGQ0"/>
<dbReference type="InterPro" id="IPR002292">
    <property type="entry name" value="Orn/put_carbamltrans"/>
</dbReference>
<dbReference type="PRINTS" id="PR00100">
    <property type="entry name" value="AOTCASE"/>
</dbReference>
<protein>
    <recommendedName>
        <fullName evidence="6 10">Ornithine carbamoyltransferase</fullName>
        <shortName evidence="10">OTCase</shortName>
        <ecNumber evidence="5 10">2.1.3.3</ecNumber>
    </recommendedName>
</protein>
<dbReference type="PROSITE" id="PS00097">
    <property type="entry name" value="CARBAMOYLTRANSFERASE"/>
    <property type="match status" value="1"/>
</dbReference>
<feature type="binding site" evidence="10">
    <location>
        <begin position="142"/>
        <end position="145"/>
    </location>
    <ligand>
        <name>carbamoyl phosphate</name>
        <dbReference type="ChEBI" id="CHEBI:58228"/>
    </ligand>
</feature>
<dbReference type="GO" id="GO:0004585">
    <property type="term" value="F:ornithine carbamoyltransferase activity"/>
    <property type="evidence" value="ECO:0007669"/>
    <property type="project" value="UniProtKB-UniRule"/>
</dbReference>
<reference evidence="13" key="1">
    <citation type="submission" date="2020-06" db="EMBL/GenBank/DDBJ databases">
        <title>A novel thermopfilic bacterium from Erzurum, Turkey.</title>
        <authorList>
            <person name="Adiguzel A."/>
            <person name="Ay H."/>
            <person name="Baltaci M.O."/>
        </authorList>
    </citation>
    <scope>NUCLEOTIDE SEQUENCE</scope>
    <source>
        <strain evidence="13">P2</strain>
    </source>
</reference>
<feature type="binding site" evidence="10">
    <location>
        <begin position="277"/>
        <end position="278"/>
    </location>
    <ligand>
        <name>carbamoyl phosphate</name>
        <dbReference type="ChEBI" id="CHEBI:58228"/>
    </ligand>
</feature>
<evidence type="ECO:0000259" key="11">
    <source>
        <dbReference type="Pfam" id="PF00185"/>
    </source>
</evidence>
<dbReference type="InterPro" id="IPR036901">
    <property type="entry name" value="Asp/Orn_carbamoylTrfase_sf"/>
</dbReference>
<proteinExistence type="inferred from homology"/>
<evidence type="ECO:0000256" key="7">
    <source>
        <dbReference type="ARBA" id="ARBA00022490"/>
    </source>
</evidence>
<accession>A0A8J8GGQ0</accession>
<dbReference type="RefSeq" id="WP_173730681.1">
    <property type="nucleotide sequence ID" value="NZ_JABTTE010000006.1"/>
</dbReference>
<evidence type="ECO:0000256" key="4">
    <source>
        <dbReference type="ARBA" id="ARBA00007805"/>
    </source>
</evidence>
<evidence type="ECO:0000313" key="13">
    <source>
        <dbReference type="EMBL" id="NSL51481.1"/>
    </source>
</evidence>
<dbReference type="EMBL" id="JABTTE010000006">
    <property type="protein sequence ID" value="NSL51481.1"/>
    <property type="molecule type" value="Genomic_DNA"/>
</dbReference>
<feature type="domain" description="Aspartate/ornithine carbamoyltransferase carbamoyl-P binding" evidence="12">
    <location>
        <begin position="16"/>
        <end position="155"/>
    </location>
</feature>
<gene>
    <name evidence="13" type="primary">argF</name>
    <name evidence="13" type="ORF">HR057_06820</name>
</gene>
<dbReference type="Pfam" id="PF02729">
    <property type="entry name" value="OTCace_N"/>
    <property type="match status" value="1"/>
</dbReference>
<comment type="similarity">
    <text evidence="4 10">Belongs to the aspartate/ornithine carbamoyltransferase superfamily. OTCase family.</text>
</comment>
<dbReference type="SUPFAM" id="SSF53671">
    <property type="entry name" value="Aspartate/ornithine carbamoyltransferase"/>
    <property type="match status" value="1"/>
</dbReference>
<feature type="domain" description="Aspartate/ornithine carbamoyltransferase Asp/Orn-binding" evidence="11">
    <location>
        <begin position="161"/>
        <end position="314"/>
    </location>
</feature>
<dbReference type="InterPro" id="IPR006132">
    <property type="entry name" value="Asp/Orn_carbamoyltranf_P-bd"/>
</dbReference>
<evidence type="ECO:0000256" key="8">
    <source>
        <dbReference type="ARBA" id="ARBA00022679"/>
    </source>
</evidence>
<keyword evidence="8 10" id="KW-0808">Transferase</keyword>
<feature type="binding site" evidence="10">
    <location>
        <position position="91"/>
    </location>
    <ligand>
        <name>carbamoyl phosphate</name>
        <dbReference type="ChEBI" id="CHEBI:58228"/>
    </ligand>
</feature>
<evidence type="ECO:0000256" key="5">
    <source>
        <dbReference type="ARBA" id="ARBA00013007"/>
    </source>
</evidence>
<dbReference type="PRINTS" id="PR00102">
    <property type="entry name" value="OTCASE"/>
</dbReference>
<dbReference type="PANTHER" id="PTHR45753:SF3">
    <property type="entry name" value="ORNITHINE TRANSCARBAMYLASE, MITOCHONDRIAL"/>
    <property type="match status" value="1"/>
</dbReference>
<dbReference type="GO" id="GO:0005737">
    <property type="term" value="C:cytoplasm"/>
    <property type="evidence" value="ECO:0007669"/>
    <property type="project" value="UniProtKB-SubCell"/>
</dbReference>
<comment type="function">
    <text evidence="1">Reversibly catalyzes the transfer of the carbamoyl group from carbamoyl phosphate (CP) to the N(epsilon) atom of ornithine (ORN) to produce L-citrulline.</text>
</comment>
<evidence type="ECO:0000259" key="12">
    <source>
        <dbReference type="Pfam" id="PF02729"/>
    </source>
</evidence>
<dbReference type="EC" id="2.1.3.3" evidence="5 10"/>
<feature type="binding site" evidence="10">
    <location>
        <position position="115"/>
    </location>
    <ligand>
        <name>carbamoyl phosphate</name>
        <dbReference type="ChEBI" id="CHEBI:58228"/>
    </ligand>
</feature>
<evidence type="ECO:0000313" key="14">
    <source>
        <dbReference type="Proteomes" id="UP000625804"/>
    </source>
</evidence>
<evidence type="ECO:0000256" key="2">
    <source>
        <dbReference type="ARBA" id="ARBA00004496"/>
    </source>
</evidence>
<feature type="binding site" evidence="10">
    <location>
        <position position="305"/>
    </location>
    <ligand>
        <name>carbamoyl phosphate</name>
        <dbReference type="ChEBI" id="CHEBI:58228"/>
    </ligand>
</feature>
<evidence type="ECO:0000256" key="1">
    <source>
        <dbReference type="ARBA" id="ARBA00003822"/>
    </source>
</evidence>
<dbReference type="Gene3D" id="3.40.50.1370">
    <property type="entry name" value="Aspartate/ornithine carbamoyltransferase"/>
    <property type="match status" value="2"/>
</dbReference>
<evidence type="ECO:0000256" key="6">
    <source>
        <dbReference type="ARBA" id="ARBA00016634"/>
    </source>
</evidence>
<evidence type="ECO:0000256" key="9">
    <source>
        <dbReference type="ARBA" id="ARBA00048772"/>
    </source>
</evidence>
<dbReference type="InterPro" id="IPR006131">
    <property type="entry name" value="Asp_carbamoyltransf_Asp/Orn-bd"/>
</dbReference>
<dbReference type="NCBIfam" id="TIGR00658">
    <property type="entry name" value="orni_carb_tr"/>
    <property type="match status" value="1"/>
</dbReference>
<evidence type="ECO:0000256" key="10">
    <source>
        <dbReference type="HAMAP-Rule" id="MF_01109"/>
    </source>
</evidence>
<dbReference type="FunFam" id="3.40.50.1370:FF:000008">
    <property type="entry name" value="Ornithine carbamoyltransferase"/>
    <property type="match status" value="1"/>
</dbReference>
<dbReference type="NCBIfam" id="NF001986">
    <property type="entry name" value="PRK00779.1"/>
    <property type="match status" value="1"/>
</dbReference>
<name>A0A8J8GGQ0_9BACI</name>
<feature type="binding site" evidence="10">
    <location>
        <position position="237"/>
    </location>
    <ligand>
        <name>L-ornithine</name>
        <dbReference type="ChEBI" id="CHEBI:46911"/>
    </ligand>
</feature>
<feature type="binding site" evidence="10">
    <location>
        <begin position="241"/>
        <end position="242"/>
    </location>
    <ligand>
        <name>L-ornithine</name>
        <dbReference type="ChEBI" id="CHEBI:46911"/>
    </ligand>
</feature>
<dbReference type="FunFam" id="3.40.50.1370:FF:000016">
    <property type="entry name" value="Ornithine carbamoyltransferase"/>
    <property type="match status" value="1"/>
</dbReference>
<dbReference type="GO" id="GO:0016597">
    <property type="term" value="F:amino acid binding"/>
    <property type="evidence" value="ECO:0007669"/>
    <property type="project" value="InterPro"/>
</dbReference>
<comment type="catalytic activity">
    <reaction evidence="9 10">
        <text>carbamoyl phosphate + L-ornithine = L-citrulline + phosphate + H(+)</text>
        <dbReference type="Rhea" id="RHEA:19513"/>
        <dbReference type="ChEBI" id="CHEBI:15378"/>
        <dbReference type="ChEBI" id="CHEBI:43474"/>
        <dbReference type="ChEBI" id="CHEBI:46911"/>
        <dbReference type="ChEBI" id="CHEBI:57743"/>
        <dbReference type="ChEBI" id="CHEBI:58228"/>
        <dbReference type="EC" id="2.1.3.3"/>
    </reaction>
</comment>
<sequence>MSLTTNIPIPKLHVEDLLTLIDLTQEEIIDIIKAGIELKKLHKAGQTLDILKGKTMAMIFEKSSTRTRVSFEAGMTQLGGHAIFLNRQDTQLGRGEPISDTAEVLSEYIDIIMIRTFEHERVVELAKHASIPVINALTDDFHPCQALADLMTVYELKGTFKGQKLVYVGDGNNVAHSLMIGSAKVGLDCVVACPKEYEPKPEVVAIAKQIAKETGSVLEVVNDPIEAVKDADFVYTDVWTSMGFEDEAAERIAKLQPYQVNEELMKYAKPDYSFMHCLPAHRGEEVTADIIDGPHSVVVQEAGNRLHVQKALILGLLIK</sequence>
<feature type="binding site" evidence="10">
    <location>
        <begin position="64"/>
        <end position="67"/>
    </location>
    <ligand>
        <name>carbamoyl phosphate</name>
        <dbReference type="ChEBI" id="CHEBI:58228"/>
    </ligand>
</feature>
<comment type="pathway">
    <text evidence="3">Amino-acid biosynthesis; L-arginine biosynthesis; L-arginine from L-ornithine and carbamoyl phosphate: step 1/3.</text>
</comment>
<feature type="binding site" evidence="10">
    <location>
        <position position="173"/>
    </location>
    <ligand>
        <name>L-ornithine</name>
        <dbReference type="ChEBI" id="CHEBI:46911"/>
    </ligand>
</feature>
<organism evidence="13 14">
    <name type="scientific">Calidifontibacillus erzurumensis</name>
    <dbReference type="NCBI Taxonomy" id="2741433"/>
    <lineage>
        <taxon>Bacteria</taxon>
        <taxon>Bacillati</taxon>
        <taxon>Bacillota</taxon>
        <taxon>Bacilli</taxon>
        <taxon>Bacillales</taxon>
        <taxon>Bacillaceae</taxon>
        <taxon>Calidifontibacillus/Schinkia group</taxon>
        <taxon>Calidifontibacillus</taxon>
    </lineage>
</organism>
<dbReference type="InterPro" id="IPR024904">
    <property type="entry name" value="OTCase_ArgI"/>
</dbReference>